<protein>
    <submittedName>
        <fullName evidence="2">Uncharacterized protein</fullName>
    </submittedName>
</protein>
<dbReference type="RefSeq" id="WP_344591497.1">
    <property type="nucleotide sequence ID" value="NZ_BAAARW010000016.1"/>
</dbReference>
<keyword evidence="3" id="KW-1185">Reference proteome</keyword>
<name>A0ABP5WLH8_9ACTN</name>
<keyword evidence="1" id="KW-1133">Transmembrane helix</keyword>
<dbReference type="EMBL" id="BAAARW010000016">
    <property type="protein sequence ID" value="GAA2427903.1"/>
    <property type="molecule type" value="Genomic_DNA"/>
</dbReference>
<evidence type="ECO:0000313" key="3">
    <source>
        <dbReference type="Proteomes" id="UP001501231"/>
    </source>
</evidence>
<accession>A0ABP5WLH8</accession>
<comment type="caution">
    <text evidence="2">The sequence shown here is derived from an EMBL/GenBank/DDBJ whole genome shotgun (WGS) entry which is preliminary data.</text>
</comment>
<gene>
    <name evidence="2" type="ORF">GCM10010191_46030</name>
</gene>
<organism evidence="2 3">
    <name type="scientific">Actinomadura vinacea</name>
    <dbReference type="NCBI Taxonomy" id="115336"/>
    <lineage>
        <taxon>Bacteria</taxon>
        <taxon>Bacillati</taxon>
        <taxon>Actinomycetota</taxon>
        <taxon>Actinomycetes</taxon>
        <taxon>Streptosporangiales</taxon>
        <taxon>Thermomonosporaceae</taxon>
        <taxon>Actinomadura</taxon>
    </lineage>
</organism>
<evidence type="ECO:0000256" key="1">
    <source>
        <dbReference type="SAM" id="Phobius"/>
    </source>
</evidence>
<feature type="transmembrane region" description="Helical" evidence="1">
    <location>
        <begin position="41"/>
        <end position="59"/>
    </location>
</feature>
<evidence type="ECO:0000313" key="2">
    <source>
        <dbReference type="EMBL" id="GAA2427903.1"/>
    </source>
</evidence>
<proteinExistence type="predicted"/>
<keyword evidence="1" id="KW-0812">Transmembrane</keyword>
<reference evidence="3" key="1">
    <citation type="journal article" date="2019" name="Int. J. Syst. Evol. Microbiol.">
        <title>The Global Catalogue of Microorganisms (GCM) 10K type strain sequencing project: providing services to taxonomists for standard genome sequencing and annotation.</title>
        <authorList>
            <consortium name="The Broad Institute Genomics Platform"/>
            <consortium name="The Broad Institute Genome Sequencing Center for Infectious Disease"/>
            <person name="Wu L."/>
            <person name="Ma J."/>
        </authorList>
    </citation>
    <scope>NUCLEOTIDE SEQUENCE [LARGE SCALE GENOMIC DNA]</scope>
    <source>
        <strain evidence="3">JCM 3325</strain>
    </source>
</reference>
<keyword evidence="1" id="KW-0472">Membrane</keyword>
<dbReference type="Proteomes" id="UP001501231">
    <property type="component" value="Unassembled WGS sequence"/>
</dbReference>
<sequence>MTTPATNSTPARRKASFGLAATLLAVPAAVAFLDPGLAAILFTAELAVVLLILTAAVFSPRTTSERAFRLLRWMTGNPEPAHQDTSPSPPA</sequence>